<evidence type="ECO:0000313" key="2">
    <source>
        <dbReference type="EMBL" id="KAF4983682.1"/>
    </source>
</evidence>
<comment type="caution">
    <text evidence="2">The sequence shown here is derived from an EMBL/GenBank/DDBJ whole genome shotgun (WGS) entry which is preliminary data.</text>
</comment>
<sequence length="119" mass="13512">MATEDDRNWEGKATEPRPRAATHRRPEYVAPDANLTVSPARANTIEARQQTKVPQTYRSWQRISSSNLTSFSALSLDLRQVTRRTDNKSDQSEESCPSSPRSQAPLLHLKLVLSHQHFT</sequence>
<dbReference type="Proteomes" id="UP000635477">
    <property type="component" value="Unassembled WGS sequence"/>
</dbReference>
<proteinExistence type="predicted"/>
<evidence type="ECO:0000313" key="3">
    <source>
        <dbReference type="Proteomes" id="UP000635477"/>
    </source>
</evidence>
<feature type="compositionally biased region" description="Basic and acidic residues" evidence="1">
    <location>
        <begin position="1"/>
        <end position="18"/>
    </location>
</feature>
<evidence type="ECO:0000256" key="1">
    <source>
        <dbReference type="SAM" id="MobiDB-lite"/>
    </source>
</evidence>
<feature type="region of interest" description="Disordered" evidence="1">
    <location>
        <begin position="82"/>
        <end position="107"/>
    </location>
</feature>
<protein>
    <submittedName>
        <fullName evidence="2">Uncharacterized protein</fullName>
    </submittedName>
</protein>
<accession>A0A8H4XPT4</accession>
<feature type="region of interest" description="Disordered" evidence="1">
    <location>
        <begin position="1"/>
        <end position="26"/>
    </location>
</feature>
<name>A0A8H4XPT4_9HYPO</name>
<reference evidence="2" key="2">
    <citation type="submission" date="2020-05" db="EMBL/GenBank/DDBJ databases">
        <authorList>
            <person name="Kim H.-S."/>
            <person name="Proctor R.H."/>
            <person name="Brown D.W."/>
        </authorList>
    </citation>
    <scope>NUCLEOTIDE SEQUENCE</scope>
    <source>
        <strain evidence="2">NRRL 22465</strain>
    </source>
</reference>
<gene>
    <name evidence="2" type="ORF">FZEAL_969</name>
</gene>
<organism evidence="2 3">
    <name type="scientific">Fusarium zealandicum</name>
    <dbReference type="NCBI Taxonomy" id="1053134"/>
    <lineage>
        <taxon>Eukaryota</taxon>
        <taxon>Fungi</taxon>
        <taxon>Dikarya</taxon>
        <taxon>Ascomycota</taxon>
        <taxon>Pezizomycotina</taxon>
        <taxon>Sordariomycetes</taxon>
        <taxon>Hypocreomycetidae</taxon>
        <taxon>Hypocreales</taxon>
        <taxon>Nectriaceae</taxon>
        <taxon>Fusarium</taxon>
        <taxon>Fusarium staphyleae species complex</taxon>
    </lineage>
</organism>
<reference evidence="2" key="1">
    <citation type="journal article" date="2020" name="BMC Genomics">
        <title>Correction to: Identification and distribution of gene clusters required for synthesis of sphingolipid metabolism inhibitors in diverse species of the filamentous fungus Fusarium.</title>
        <authorList>
            <person name="Kim H.S."/>
            <person name="Lohmar J.M."/>
            <person name="Busman M."/>
            <person name="Brown D.W."/>
            <person name="Naumann T.A."/>
            <person name="Divon H.H."/>
            <person name="Lysoe E."/>
            <person name="Uhlig S."/>
            <person name="Proctor R.H."/>
        </authorList>
    </citation>
    <scope>NUCLEOTIDE SEQUENCE</scope>
    <source>
        <strain evidence="2">NRRL 22465</strain>
    </source>
</reference>
<keyword evidence="3" id="KW-1185">Reference proteome</keyword>
<dbReference type="AlphaFoldDB" id="A0A8H4XPT4"/>
<dbReference type="EMBL" id="JABEYC010000054">
    <property type="protein sequence ID" value="KAF4983682.1"/>
    <property type="molecule type" value="Genomic_DNA"/>
</dbReference>